<dbReference type="Gene3D" id="2.30.39.10">
    <property type="entry name" value="Alpha-1-antitrypsin, domain 1"/>
    <property type="match status" value="1"/>
</dbReference>
<dbReference type="InterPro" id="IPR042185">
    <property type="entry name" value="Serpin_sf_2"/>
</dbReference>
<proteinExistence type="predicted"/>
<evidence type="ECO:0000313" key="2">
    <source>
        <dbReference type="EMBL" id="KAF5914912.1"/>
    </source>
</evidence>
<evidence type="ECO:0000313" key="3">
    <source>
        <dbReference type="Proteomes" id="UP000551758"/>
    </source>
</evidence>
<evidence type="ECO:0000259" key="1">
    <source>
        <dbReference type="Pfam" id="PF00079"/>
    </source>
</evidence>
<dbReference type="Gene3D" id="3.30.497.10">
    <property type="entry name" value="Antithrombin, subunit I, domain 2"/>
    <property type="match status" value="1"/>
</dbReference>
<dbReference type="InterPro" id="IPR000215">
    <property type="entry name" value="Serpin_fam"/>
</dbReference>
<feature type="domain" description="Serpin" evidence="1">
    <location>
        <begin position="21"/>
        <end position="164"/>
    </location>
</feature>
<dbReference type="GO" id="GO:0005615">
    <property type="term" value="C:extracellular space"/>
    <property type="evidence" value="ECO:0007669"/>
    <property type="project" value="InterPro"/>
</dbReference>
<dbReference type="Proteomes" id="UP000551758">
    <property type="component" value="Unassembled WGS sequence"/>
</dbReference>
<reference evidence="2 3" key="1">
    <citation type="journal article" date="2020" name="Mol. Biol. Evol.">
        <title>Interspecific Gene Flow and the Evolution of Specialization in Black and White Rhinoceros.</title>
        <authorList>
            <person name="Moodley Y."/>
            <person name="Westbury M.V."/>
            <person name="Russo I.M."/>
            <person name="Gopalakrishnan S."/>
            <person name="Rakotoarivelo A."/>
            <person name="Olsen R.A."/>
            <person name="Prost S."/>
            <person name="Tunstall T."/>
            <person name="Ryder O.A."/>
            <person name="Dalen L."/>
            <person name="Bruford M.W."/>
        </authorList>
    </citation>
    <scope>NUCLEOTIDE SEQUENCE [LARGE SCALE GENOMIC DNA]</scope>
    <source>
        <strain evidence="2">SBR-YM</strain>
        <tissue evidence="2">Skin</tissue>
    </source>
</reference>
<dbReference type="InterPro" id="IPR023796">
    <property type="entry name" value="Serpin_dom"/>
</dbReference>
<dbReference type="SUPFAM" id="SSF56574">
    <property type="entry name" value="Serpins"/>
    <property type="match status" value="1"/>
</dbReference>
<dbReference type="GO" id="GO:0004867">
    <property type="term" value="F:serine-type endopeptidase inhibitor activity"/>
    <property type="evidence" value="ECO:0007669"/>
    <property type="project" value="InterPro"/>
</dbReference>
<dbReference type="PANTHER" id="PTHR11461">
    <property type="entry name" value="SERINE PROTEASE INHIBITOR, SERPIN"/>
    <property type="match status" value="1"/>
</dbReference>
<dbReference type="EMBL" id="JACDTQ010003052">
    <property type="protein sequence ID" value="KAF5914912.1"/>
    <property type="molecule type" value="Genomic_DNA"/>
</dbReference>
<comment type="caution">
    <text evidence="2">The sequence shown here is derived from an EMBL/GenBank/DDBJ whole genome shotgun (WGS) entry which is preliminary data.</text>
</comment>
<dbReference type="AlphaFoldDB" id="A0A7J7EGJ9"/>
<sequence>MPTTVSSSGPSCRVPAECQPDTGSLLFVDQKHNLVRKFVDTAQSLDHTEVFLTPFGNNQMARDQTDHFTREQTHGKIGKLAQELKPDTVLVLADFILFQGKWKILFDPKLTELRPFPVSEEVTVLVPTMQRKGWFQFQCFDHRHSFIFQLPYSCDSTTVFILPDPGRPGPQRGSDEGEF</sequence>
<dbReference type="PANTHER" id="PTHR11461:SF160">
    <property type="entry name" value="SERINE (OR CYSTEINE) PEPTIDASE INHIBITOR, CLADE A (ALPHA-1 ANTIPROTEINASE, ANTITRYPSIN), MEMBER 16"/>
    <property type="match status" value="1"/>
</dbReference>
<keyword evidence="3" id="KW-1185">Reference proteome</keyword>
<dbReference type="InterPro" id="IPR042178">
    <property type="entry name" value="Serpin_sf_1"/>
</dbReference>
<dbReference type="InterPro" id="IPR036186">
    <property type="entry name" value="Serpin_sf"/>
</dbReference>
<accession>A0A7J7EGJ9</accession>
<gene>
    <name evidence="2" type="ORF">HPG69_011778</name>
</gene>
<organism evidence="2 3">
    <name type="scientific">Diceros bicornis minor</name>
    <name type="common">South-central black rhinoceros</name>
    <dbReference type="NCBI Taxonomy" id="77932"/>
    <lineage>
        <taxon>Eukaryota</taxon>
        <taxon>Metazoa</taxon>
        <taxon>Chordata</taxon>
        <taxon>Craniata</taxon>
        <taxon>Vertebrata</taxon>
        <taxon>Euteleostomi</taxon>
        <taxon>Mammalia</taxon>
        <taxon>Eutheria</taxon>
        <taxon>Laurasiatheria</taxon>
        <taxon>Perissodactyla</taxon>
        <taxon>Rhinocerotidae</taxon>
        <taxon>Diceros</taxon>
    </lineage>
</organism>
<dbReference type="Pfam" id="PF00079">
    <property type="entry name" value="Serpin"/>
    <property type="match status" value="1"/>
</dbReference>
<name>A0A7J7EGJ9_DICBM</name>
<protein>
    <recommendedName>
        <fullName evidence="1">Serpin domain-containing protein</fullName>
    </recommendedName>
</protein>